<comment type="function">
    <text evidence="2">May play the central regulatory role in sporulation. It may be an element of the effector pathway responsible for the activation of sporulation genes in response to nutritional stress. Spo0A may act in concert with spo0H (a sigma factor) to control the expression of some genes that are critical to the sporulation process.</text>
</comment>
<keyword evidence="3" id="KW-0597">Phosphoprotein</keyword>
<dbReference type="PANTHER" id="PTHR45228">
    <property type="entry name" value="CYCLIC DI-GMP PHOSPHODIESTERASE TM_0186-RELATED"/>
    <property type="match status" value="1"/>
</dbReference>
<dbReference type="Gene3D" id="3.40.50.2300">
    <property type="match status" value="1"/>
</dbReference>
<dbReference type="PROSITE" id="PS51832">
    <property type="entry name" value="HD_GYP"/>
    <property type="match status" value="1"/>
</dbReference>
<proteinExistence type="predicted"/>
<evidence type="ECO:0000259" key="4">
    <source>
        <dbReference type="PROSITE" id="PS50110"/>
    </source>
</evidence>
<dbReference type="CDD" id="cd00077">
    <property type="entry name" value="HDc"/>
    <property type="match status" value="1"/>
</dbReference>
<dbReference type="SMART" id="SM00471">
    <property type="entry name" value="HDc"/>
    <property type="match status" value="1"/>
</dbReference>
<protein>
    <recommendedName>
        <fullName evidence="1">Stage 0 sporulation protein A homolog</fullName>
    </recommendedName>
</protein>
<dbReference type="GO" id="GO:0000160">
    <property type="term" value="P:phosphorelay signal transduction system"/>
    <property type="evidence" value="ECO:0007669"/>
    <property type="project" value="InterPro"/>
</dbReference>
<dbReference type="OrthoDB" id="9804747at2"/>
<dbReference type="InterPro" id="IPR006675">
    <property type="entry name" value="HDIG_dom"/>
</dbReference>
<dbReference type="InterPro" id="IPR003607">
    <property type="entry name" value="HD/PDEase_dom"/>
</dbReference>
<evidence type="ECO:0000256" key="3">
    <source>
        <dbReference type="PROSITE-ProRule" id="PRU00169"/>
    </source>
</evidence>
<gene>
    <name evidence="6" type="ORF">EDD76_11131</name>
</gene>
<name>A0A4R1QSS3_9FIRM</name>
<evidence type="ECO:0000256" key="2">
    <source>
        <dbReference type="ARBA" id="ARBA00024867"/>
    </source>
</evidence>
<organism evidence="6 7">
    <name type="scientific">Kineothrix alysoides</name>
    <dbReference type="NCBI Taxonomy" id="1469948"/>
    <lineage>
        <taxon>Bacteria</taxon>
        <taxon>Bacillati</taxon>
        <taxon>Bacillota</taxon>
        <taxon>Clostridia</taxon>
        <taxon>Lachnospirales</taxon>
        <taxon>Lachnospiraceae</taxon>
        <taxon>Kineothrix</taxon>
    </lineage>
</organism>
<dbReference type="AlphaFoldDB" id="A0A4R1QSS3"/>
<feature type="domain" description="Response regulatory" evidence="4">
    <location>
        <begin position="12"/>
        <end position="128"/>
    </location>
</feature>
<feature type="domain" description="HD-GYP" evidence="5">
    <location>
        <begin position="155"/>
        <end position="359"/>
    </location>
</feature>
<evidence type="ECO:0000313" key="7">
    <source>
        <dbReference type="Proteomes" id="UP000295718"/>
    </source>
</evidence>
<sequence>MDFEIKSQEIPHILVVDDLKINVLFLEEIIKGMGYEPLLAANGKEALQIARTSPPHVILMDIAMPEMNGYEVCEILKRNKQTRDIPVIFISAMDSSESKIRGFKAGAVDFIVKPFEPLEVTMRIENHLKMYKLQEEMKAYNYKLNCLVNEQLKRIESEQKNILYALAKITEGRDNSITNHLENIRHNSRILAQSLQFSPLFEKEITAAFVEKIGVAAMLHDIGKIQTPDEVLLKPGQLNYEERKIIKQHAEIGAHILEEIYENAEKNDFLPMAINIAKYHHERWDGSGYPEGLKGKDIPLSARIVSLIDIFDTLTGERCYKIAYTLEESLQIIGECKGIYFDPDIVDIFMKIHKQLRHN</sequence>
<comment type="caution">
    <text evidence="6">The sequence shown here is derived from an EMBL/GenBank/DDBJ whole genome shotgun (WGS) entry which is preliminary data.</text>
</comment>
<evidence type="ECO:0000256" key="1">
    <source>
        <dbReference type="ARBA" id="ARBA00018672"/>
    </source>
</evidence>
<dbReference type="PROSITE" id="PS50110">
    <property type="entry name" value="RESPONSE_REGULATORY"/>
    <property type="match status" value="1"/>
</dbReference>
<dbReference type="SUPFAM" id="SSF52172">
    <property type="entry name" value="CheY-like"/>
    <property type="match status" value="1"/>
</dbReference>
<dbReference type="InterPro" id="IPR011006">
    <property type="entry name" value="CheY-like_superfamily"/>
</dbReference>
<dbReference type="STRING" id="1469948.GCA_000732725_01518"/>
<dbReference type="InterPro" id="IPR037522">
    <property type="entry name" value="HD_GYP_dom"/>
</dbReference>
<dbReference type="InterPro" id="IPR052020">
    <property type="entry name" value="Cyclic_di-GMP/3'3'-cGAMP_PDE"/>
</dbReference>
<accession>A0A4R1QSS3</accession>
<evidence type="ECO:0000313" key="6">
    <source>
        <dbReference type="EMBL" id="TCL56537.1"/>
    </source>
</evidence>
<reference evidence="6 7" key="1">
    <citation type="submission" date="2019-03" db="EMBL/GenBank/DDBJ databases">
        <title>Genomic Encyclopedia of Type Strains, Phase IV (KMG-IV): sequencing the most valuable type-strain genomes for metagenomic binning, comparative biology and taxonomic classification.</title>
        <authorList>
            <person name="Goeker M."/>
        </authorList>
    </citation>
    <scope>NUCLEOTIDE SEQUENCE [LARGE SCALE GENOMIC DNA]</scope>
    <source>
        <strain evidence="6 7">DSM 100556</strain>
    </source>
</reference>
<dbReference type="RefSeq" id="WP_031390233.1">
    <property type="nucleotide sequence ID" value="NZ_JPNB01000001.1"/>
</dbReference>
<dbReference type="NCBIfam" id="TIGR00277">
    <property type="entry name" value="HDIG"/>
    <property type="match status" value="1"/>
</dbReference>
<feature type="modified residue" description="4-aspartylphosphate" evidence="3">
    <location>
        <position position="61"/>
    </location>
</feature>
<dbReference type="EMBL" id="SLUO01000011">
    <property type="protein sequence ID" value="TCL56537.1"/>
    <property type="molecule type" value="Genomic_DNA"/>
</dbReference>
<dbReference type="InterPro" id="IPR001789">
    <property type="entry name" value="Sig_transdc_resp-reg_receiver"/>
</dbReference>
<evidence type="ECO:0000259" key="5">
    <source>
        <dbReference type="PROSITE" id="PS51832"/>
    </source>
</evidence>
<dbReference type="SMART" id="SM00448">
    <property type="entry name" value="REC"/>
    <property type="match status" value="1"/>
</dbReference>
<dbReference type="Proteomes" id="UP000295718">
    <property type="component" value="Unassembled WGS sequence"/>
</dbReference>
<dbReference type="Pfam" id="PF00072">
    <property type="entry name" value="Response_reg"/>
    <property type="match status" value="1"/>
</dbReference>
<dbReference type="Gene3D" id="1.10.3210.10">
    <property type="entry name" value="Hypothetical protein af1432"/>
    <property type="match status" value="1"/>
</dbReference>
<dbReference type="SUPFAM" id="SSF109604">
    <property type="entry name" value="HD-domain/PDEase-like"/>
    <property type="match status" value="1"/>
</dbReference>
<dbReference type="Pfam" id="PF13487">
    <property type="entry name" value="HD_5"/>
    <property type="match status" value="1"/>
</dbReference>
<keyword evidence="7" id="KW-1185">Reference proteome</keyword>